<accession>A0A6G8IHI6</accession>
<dbReference type="EMBL" id="CP049989">
    <property type="protein sequence ID" value="QIM52613.1"/>
    <property type="molecule type" value="Genomic_DNA"/>
</dbReference>
<dbReference type="PROSITE" id="PS50043">
    <property type="entry name" value="HTH_LUXR_2"/>
    <property type="match status" value="1"/>
</dbReference>
<reference evidence="5 6" key="1">
    <citation type="submission" date="2020-03" db="EMBL/GenBank/DDBJ databases">
        <title>Hydrogenophaga sp. nov. isolated from cyanobacterial mat.</title>
        <authorList>
            <person name="Thorat V."/>
            <person name="Kirdat K."/>
            <person name="Tiwarekar B."/>
            <person name="Costa E.D."/>
            <person name="Yadav A."/>
        </authorList>
    </citation>
    <scope>NUCLEOTIDE SEQUENCE [LARGE SCALE GENOMIC DNA]</scope>
    <source>
        <strain evidence="5 6">BA0156</strain>
    </source>
</reference>
<dbReference type="Proteomes" id="UP000503162">
    <property type="component" value="Chromosome"/>
</dbReference>
<dbReference type="InterPro" id="IPR000792">
    <property type="entry name" value="Tscrpt_reg_LuxR_C"/>
</dbReference>
<evidence type="ECO:0000313" key="5">
    <source>
        <dbReference type="EMBL" id="QIM52613.1"/>
    </source>
</evidence>
<protein>
    <submittedName>
        <fullName evidence="5">LuxR family transcriptional regulator</fullName>
    </submittedName>
</protein>
<keyword evidence="2" id="KW-0238">DNA-binding</keyword>
<sequence>MQLIPLPLAPSRPAPRAALDTLTGFIGTVGADDFGQRALAQLNQLLLVSSWSVFRLHDDRPPSMPASGTYGLPDHTGDSWKTYRESLYQRDQTFVAARDQARHTPEMLVHWNAREIPRPHRERIYTRAGLRERLSLIGRDSEPGLLSVNLYRHEGQRPFSDDEIDAVGSATSLLLACVKRHIALSSVATQTRSALDALTRREREVCERLLKGLTYDGIAADMGVSAGTVKTYRNRAFERLGIHHRNQLFALVSRPGAV</sequence>
<dbReference type="PROSITE" id="PS00622">
    <property type="entry name" value="HTH_LUXR_1"/>
    <property type="match status" value="1"/>
</dbReference>
<gene>
    <name evidence="5" type="ORF">G9Q37_10865</name>
</gene>
<dbReference type="Pfam" id="PF00196">
    <property type="entry name" value="GerE"/>
    <property type="match status" value="1"/>
</dbReference>
<dbReference type="PANTHER" id="PTHR44688:SF16">
    <property type="entry name" value="DNA-BINDING TRANSCRIPTIONAL ACTIVATOR DEVR_DOSR"/>
    <property type="match status" value="1"/>
</dbReference>
<proteinExistence type="predicted"/>
<dbReference type="InterPro" id="IPR016032">
    <property type="entry name" value="Sig_transdc_resp-reg_C-effctor"/>
</dbReference>
<evidence type="ECO:0000256" key="3">
    <source>
        <dbReference type="ARBA" id="ARBA00023163"/>
    </source>
</evidence>
<dbReference type="InterPro" id="IPR036388">
    <property type="entry name" value="WH-like_DNA-bd_sf"/>
</dbReference>
<keyword evidence="6" id="KW-1185">Reference proteome</keyword>
<dbReference type="PANTHER" id="PTHR44688">
    <property type="entry name" value="DNA-BINDING TRANSCRIPTIONAL ACTIVATOR DEVR_DOSR"/>
    <property type="match status" value="1"/>
</dbReference>
<dbReference type="CDD" id="cd06170">
    <property type="entry name" value="LuxR_C_like"/>
    <property type="match status" value="1"/>
</dbReference>
<name>A0A6G8IHI6_9BURK</name>
<dbReference type="RefSeq" id="WP_166227215.1">
    <property type="nucleotide sequence ID" value="NZ_CP049989.1"/>
</dbReference>
<evidence type="ECO:0000256" key="2">
    <source>
        <dbReference type="ARBA" id="ARBA00023125"/>
    </source>
</evidence>
<feature type="domain" description="HTH luxR-type" evidence="4">
    <location>
        <begin position="191"/>
        <end position="256"/>
    </location>
</feature>
<evidence type="ECO:0000259" key="4">
    <source>
        <dbReference type="PROSITE" id="PS50043"/>
    </source>
</evidence>
<dbReference type="KEGG" id="hcz:G9Q37_10865"/>
<evidence type="ECO:0000256" key="1">
    <source>
        <dbReference type="ARBA" id="ARBA00023015"/>
    </source>
</evidence>
<keyword evidence="1" id="KW-0805">Transcription regulation</keyword>
<dbReference type="GO" id="GO:0006355">
    <property type="term" value="P:regulation of DNA-templated transcription"/>
    <property type="evidence" value="ECO:0007669"/>
    <property type="project" value="InterPro"/>
</dbReference>
<organism evidence="5 6">
    <name type="scientific">Hydrogenophaga crocea</name>
    <dbReference type="NCBI Taxonomy" id="2716225"/>
    <lineage>
        <taxon>Bacteria</taxon>
        <taxon>Pseudomonadati</taxon>
        <taxon>Pseudomonadota</taxon>
        <taxon>Betaproteobacteria</taxon>
        <taxon>Burkholderiales</taxon>
        <taxon>Comamonadaceae</taxon>
        <taxon>Hydrogenophaga</taxon>
    </lineage>
</organism>
<dbReference type="GO" id="GO:0003677">
    <property type="term" value="F:DNA binding"/>
    <property type="evidence" value="ECO:0007669"/>
    <property type="project" value="UniProtKB-KW"/>
</dbReference>
<dbReference type="SUPFAM" id="SSF46894">
    <property type="entry name" value="C-terminal effector domain of the bipartite response regulators"/>
    <property type="match status" value="1"/>
</dbReference>
<dbReference type="SMART" id="SM00421">
    <property type="entry name" value="HTH_LUXR"/>
    <property type="match status" value="1"/>
</dbReference>
<dbReference type="Gene3D" id="1.10.10.10">
    <property type="entry name" value="Winged helix-like DNA-binding domain superfamily/Winged helix DNA-binding domain"/>
    <property type="match status" value="1"/>
</dbReference>
<dbReference type="AlphaFoldDB" id="A0A6G8IHI6"/>
<evidence type="ECO:0000313" key="6">
    <source>
        <dbReference type="Proteomes" id="UP000503162"/>
    </source>
</evidence>
<dbReference type="PRINTS" id="PR00038">
    <property type="entry name" value="HTHLUXR"/>
</dbReference>
<keyword evidence="3" id="KW-0804">Transcription</keyword>